<gene>
    <name evidence="3" type="ORF">FHR87_001750</name>
</gene>
<reference evidence="3 4" key="1">
    <citation type="submission" date="2020-08" db="EMBL/GenBank/DDBJ databases">
        <title>Genomic Encyclopedia of Type Strains, Phase III (KMG-III): the genomes of soil and plant-associated and newly described type strains.</title>
        <authorList>
            <person name="Whitman W."/>
        </authorList>
    </citation>
    <scope>NUCLEOTIDE SEQUENCE [LARGE SCALE GENOMIC DNA]</scope>
    <source>
        <strain evidence="3 4">CECT 4462</strain>
    </source>
</reference>
<keyword evidence="4" id="KW-1185">Reference proteome</keyword>
<dbReference type="EMBL" id="JACHXI010000006">
    <property type="protein sequence ID" value="MBB3103355.1"/>
    <property type="molecule type" value="Genomic_DNA"/>
</dbReference>
<sequence length="223" mass="23078">MPASWAATPTQKQQLPKIGIIGAGQVGSTLGRLWIDSGHQVLFSSRHPNQLDELVSELGKRASAGSPADAARFGDIILLAVPYGALPQLGRDLAPLLRGKVILDATNPYPWRDGDPARLAEQQGAGVTSASYFPGAQLVRGFNSIDASAVASNANKTSPTIGIPLAGDDQAALAAASALVKDAGFEPVVVGPLASARLFQPGTALFQQVMTPAQLHSRLGASR</sequence>
<dbReference type="PANTHER" id="PTHR14239:SF10">
    <property type="entry name" value="REDUCTASE"/>
    <property type="match status" value="1"/>
</dbReference>
<evidence type="ECO:0000259" key="2">
    <source>
        <dbReference type="Pfam" id="PF03807"/>
    </source>
</evidence>
<dbReference type="PANTHER" id="PTHR14239">
    <property type="entry name" value="DUDULIN-RELATED"/>
    <property type="match status" value="1"/>
</dbReference>
<dbReference type="Gene3D" id="3.40.50.720">
    <property type="entry name" value="NAD(P)-binding Rossmann-like Domain"/>
    <property type="match status" value="1"/>
</dbReference>
<name>A0A839T5Y7_AZOMA</name>
<dbReference type="InterPro" id="IPR028939">
    <property type="entry name" value="P5C_Rdtase_cat_N"/>
</dbReference>
<organism evidence="3 4">
    <name type="scientific">Azomonas macrocytogenes</name>
    <name type="common">Azotobacter macrocytogenes</name>
    <dbReference type="NCBI Taxonomy" id="69962"/>
    <lineage>
        <taxon>Bacteria</taxon>
        <taxon>Pseudomonadati</taxon>
        <taxon>Pseudomonadota</taxon>
        <taxon>Gammaproteobacteria</taxon>
        <taxon>Pseudomonadales</taxon>
        <taxon>Pseudomonadaceae</taxon>
        <taxon>Azomonas</taxon>
    </lineage>
</organism>
<dbReference type="GO" id="GO:0016491">
    <property type="term" value="F:oxidoreductase activity"/>
    <property type="evidence" value="ECO:0007669"/>
    <property type="project" value="UniProtKB-KW"/>
</dbReference>
<feature type="domain" description="Pyrroline-5-carboxylate reductase catalytic N-terminal" evidence="2">
    <location>
        <begin position="17"/>
        <end position="108"/>
    </location>
</feature>
<accession>A0A839T5Y7</accession>
<dbReference type="Pfam" id="PF03807">
    <property type="entry name" value="F420_oxidored"/>
    <property type="match status" value="1"/>
</dbReference>
<dbReference type="InterPro" id="IPR051267">
    <property type="entry name" value="STEAP_metalloreductase"/>
</dbReference>
<comment type="caution">
    <text evidence="3">The sequence shown here is derived from an EMBL/GenBank/DDBJ whole genome shotgun (WGS) entry which is preliminary data.</text>
</comment>
<protein>
    <recommendedName>
        <fullName evidence="2">Pyrroline-5-carboxylate reductase catalytic N-terminal domain-containing protein</fullName>
    </recommendedName>
</protein>
<dbReference type="AlphaFoldDB" id="A0A839T5Y7"/>
<dbReference type="SUPFAM" id="SSF51735">
    <property type="entry name" value="NAD(P)-binding Rossmann-fold domains"/>
    <property type="match status" value="1"/>
</dbReference>
<evidence type="ECO:0000313" key="4">
    <source>
        <dbReference type="Proteomes" id="UP000549250"/>
    </source>
</evidence>
<keyword evidence="1" id="KW-0560">Oxidoreductase</keyword>
<proteinExistence type="predicted"/>
<dbReference type="InterPro" id="IPR036291">
    <property type="entry name" value="NAD(P)-bd_dom_sf"/>
</dbReference>
<dbReference type="RefSeq" id="WP_246335874.1">
    <property type="nucleotide sequence ID" value="NZ_JACHXI010000006.1"/>
</dbReference>
<evidence type="ECO:0000313" key="3">
    <source>
        <dbReference type="EMBL" id="MBB3103355.1"/>
    </source>
</evidence>
<dbReference type="Proteomes" id="UP000549250">
    <property type="component" value="Unassembled WGS sequence"/>
</dbReference>
<evidence type="ECO:0000256" key="1">
    <source>
        <dbReference type="ARBA" id="ARBA00023002"/>
    </source>
</evidence>